<dbReference type="AlphaFoldDB" id="A0A0E3QN92"/>
<dbReference type="GeneID" id="24823839"/>
<name>A0A0E3QN92_METBA</name>
<protein>
    <recommendedName>
        <fullName evidence="5">Sarcinarray family protein</fullName>
    </recommendedName>
</protein>
<evidence type="ECO:0008006" key="5">
    <source>
        <dbReference type="Google" id="ProtNLM"/>
    </source>
</evidence>
<dbReference type="NCBIfam" id="TIGR04204">
    <property type="entry name" value="MAST_ArtA_sort"/>
    <property type="match status" value="1"/>
</dbReference>
<evidence type="ECO:0000313" key="3">
    <source>
        <dbReference type="EMBL" id="AKB51555.1"/>
    </source>
</evidence>
<dbReference type="InterPro" id="IPR026476">
    <property type="entry name" value="Sarcinarray_fam"/>
</dbReference>
<feature type="region of interest" description="Disordered" evidence="1">
    <location>
        <begin position="157"/>
        <end position="184"/>
    </location>
</feature>
<keyword evidence="2" id="KW-0812">Transmembrane</keyword>
<reference evidence="3 4" key="1">
    <citation type="submission" date="2014-07" db="EMBL/GenBank/DDBJ databases">
        <title>Methanogenic archaea and the global carbon cycle.</title>
        <authorList>
            <person name="Henriksen J.R."/>
            <person name="Luke J."/>
            <person name="Reinhart S."/>
            <person name="Benedict M.N."/>
            <person name="Youngblut N.D."/>
            <person name="Metcalf M.E."/>
            <person name="Whitaker R.J."/>
            <person name="Metcalf W.W."/>
        </authorList>
    </citation>
    <scope>NUCLEOTIDE SEQUENCE [LARGE SCALE GENOMIC DNA]</scope>
    <source>
        <strain evidence="3 4">Wiesmoor</strain>
    </source>
</reference>
<accession>A0A0E3QN92</accession>
<organism evidence="3 4">
    <name type="scientific">Methanosarcina barkeri str. Wiesmoor</name>
    <dbReference type="NCBI Taxonomy" id="1434109"/>
    <lineage>
        <taxon>Archaea</taxon>
        <taxon>Methanobacteriati</taxon>
        <taxon>Methanobacteriota</taxon>
        <taxon>Stenosarchaea group</taxon>
        <taxon>Methanomicrobia</taxon>
        <taxon>Methanosarcinales</taxon>
        <taxon>Methanosarcinaceae</taxon>
        <taxon>Methanosarcina</taxon>
    </lineage>
</organism>
<dbReference type="EMBL" id="CP009526">
    <property type="protein sequence ID" value="AKB51555.1"/>
    <property type="molecule type" value="Genomic_DNA"/>
</dbReference>
<evidence type="ECO:0000256" key="2">
    <source>
        <dbReference type="SAM" id="Phobius"/>
    </source>
</evidence>
<dbReference type="InterPro" id="IPR026450">
    <property type="entry name" value="MAST_dom"/>
</dbReference>
<evidence type="ECO:0000256" key="1">
    <source>
        <dbReference type="SAM" id="MobiDB-lite"/>
    </source>
</evidence>
<sequence>MKFRIFILGMVLLLLTNIVSAGSQYGTIDVYYNDQLLPGKEVVKPTLKIGEPFKVKIDLTLNQTSILFVKICSLRVGTPYEVITGPSEFDKKLYFESLDPGTYTYEWILKPTGEWEGGTMPVNIWYQIHNVGEDKPLVQGEFTVAYPYISNEHYQGETPTFEQSESENQPTSKKPTSENSSSPASSPAFSLVTAISALVLVFLILSRQ</sequence>
<keyword evidence="2" id="KW-0472">Membrane</keyword>
<evidence type="ECO:0000313" key="4">
    <source>
        <dbReference type="Proteomes" id="UP000033038"/>
    </source>
</evidence>
<dbReference type="NCBIfam" id="TIGR04209">
    <property type="entry name" value="sarcinarray"/>
    <property type="match status" value="1"/>
</dbReference>
<dbReference type="RefSeq" id="WP_011307408.1">
    <property type="nucleotide sequence ID" value="NZ_CP009526.1"/>
</dbReference>
<feature type="compositionally biased region" description="Polar residues" evidence="1">
    <location>
        <begin position="157"/>
        <end position="179"/>
    </location>
</feature>
<proteinExistence type="predicted"/>
<dbReference type="KEGG" id="mbw:MSBRW_2302"/>
<feature type="transmembrane region" description="Helical" evidence="2">
    <location>
        <begin position="188"/>
        <end position="205"/>
    </location>
</feature>
<dbReference type="Proteomes" id="UP000033038">
    <property type="component" value="Chromosome"/>
</dbReference>
<keyword evidence="2" id="KW-1133">Transmembrane helix</keyword>
<dbReference type="HOGENOM" id="CLU_086259_0_0_2"/>
<dbReference type="PATRIC" id="fig|1434109.4.peg.2975"/>
<gene>
    <name evidence="3" type="ORF">MSBRW_2302</name>
</gene>